<dbReference type="eggNOG" id="COG4191">
    <property type="taxonomic scope" value="Bacteria"/>
</dbReference>
<dbReference type="SMART" id="SM00387">
    <property type="entry name" value="HATPase_c"/>
    <property type="match status" value="1"/>
</dbReference>
<keyword evidence="4" id="KW-0597">Phosphoprotein</keyword>
<dbReference type="InterPro" id="IPR003661">
    <property type="entry name" value="HisK_dim/P_dom"/>
</dbReference>
<keyword evidence="14" id="KW-1185">Reference proteome</keyword>
<keyword evidence="10" id="KW-0472">Membrane</keyword>
<dbReference type="EC" id="2.7.13.3" evidence="3"/>
<dbReference type="Gene3D" id="1.10.287.130">
    <property type="match status" value="1"/>
</dbReference>
<dbReference type="InterPro" id="IPR005467">
    <property type="entry name" value="His_kinase_dom"/>
</dbReference>
<dbReference type="Gene3D" id="3.30.565.10">
    <property type="entry name" value="Histidine kinase-like ATPase, C-terminal domain"/>
    <property type="match status" value="1"/>
</dbReference>
<reference evidence="14" key="1">
    <citation type="submission" date="2005-10" db="EMBL/GenBank/DDBJ databases">
        <title>Complete sequence of Pelobacter carbinolicus DSM 2380.</title>
        <authorList>
            <person name="Copeland A."/>
            <person name="Lucas S."/>
            <person name="Lapidus A."/>
            <person name="Barry K."/>
            <person name="Detter J.C."/>
            <person name="Glavina T."/>
            <person name="Hammon N."/>
            <person name="Israni S."/>
            <person name="Pitluck S."/>
            <person name="Chertkov O."/>
            <person name="Schmutz J."/>
            <person name="Larimer F."/>
            <person name="Land M."/>
            <person name="Kyrpides N."/>
            <person name="Ivanova N."/>
            <person name="Richardson P."/>
        </authorList>
    </citation>
    <scope>NUCLEOTIDE SEQUENCE [LARGE SCALE GENOMIC DNA]</scope>
    <source>
        <strain evidence="14">DSM 2380 / NBRC 103641 / GraBd1</strain>
    </source>
</reference>
<evidence type="ECO:0000256" key="8">
    <source>
        <dbReference type="ARBA" id="ARBA00022840"/>
    </source>
</evidence>
<protein>
    <recommendedName>
        <fullName evidence="3">histidine kinase</fullName>
        <ecNumber evidence="3">2.7.13.3</ecNumber>
    </recommendedName>
</protein>
<evidence type="ECO:0000256" key="2">
    <source>
        <dbReference type="ARBA" id="ARBA00004370"/>
    </source>
</evidence>
<dbReference type="PROSITE" id="PS50109">
    <property type="entry name" value="HIS_KIN"/>
    <property type="match status" value="1"/>
</dbReference>
<dbReference type="SMART" id="SM00388">
    <property type="entry name" value="HisKA"/>
    <property type="match status" value="1"/>
</dbReference>
<accession>Q3A2K7</accession>
<dbReference type="GO" id="GO:0016020">
    <property type="term" value="C:membrane"/>
    <property type="evidence" value="ECO:0007669"/>
    <property type="project" value="UniProtKB-SubCell"/>
</dbReference>
<dbReference type="PROSITE" id="PS50885">
    <property type="entry name" value="HAMP"/>
    <property type="match status" value="1"/>
</dbReference>
<dbReference type="STRING" id="338963.Pcar_2161"/>
<proteinExistence type="predicted"/>
<dbReference type="Gene3D" id="6.10.340.10">
    <property type="match status" value="1"/>
</dbReference>
<dbReference type="PANTHER" id="PTHR43065">
    <property type="entry name" value="SENSOR HISTIDINE KINASE"/>
    <property type="match status" value="1"/>
</dbReference>
<evidence type="ECO:0000256" key="7">
    <source>
        <dbReference type="ARBA" id="ARBA00022777"/>
    </source>
</evidence>
<dbReference type="Pfam" id="PF00512">
    <property type="entry name" value="HisKA"/>
    <property type="match status" value="1"/>
</dbReference>
<dbReference type="InterPro" id="IPR004358">
    <property type="entry name" value="Sig_transdc_His_kin-like_C"/>
</dbReference>
<dbReference type="CDD" id="cd06225">
    <property type="entry name" value="HAMP"/>
    <property type="match status" value="1"/>
</dbReference>
<evidence type="ECO:0000256" key="9">
    <source>
        <dbReference type="ARBA" id="ARBA00023012"/>
    </source>
</evidence>
<dbReference type="Pfam" id="PF02518">
    <property type="entry name" value="HATPase_c"/>
    <property type="match status" value="1"/>
</dbReference>
<gene>
    <name evidence="13" type="ordered locus">Pcar_2161</name>
</gene>
<evidence type="ECO:0000256" key="4">
    <source>
        <dbReference type="ARBA" id="ARBA00022553"/>
    </source>
</evidence>
<evidence type="ECO:0000256" key="3">
    <source>
        <dbReference type="ARBA" id="ARBA00012438"/>
    </source>
</evidence>
<dbReference type="SUPFAM" id="SSF158472">
    <property type="entry name" value="HAMP domain-like"/>
    <property type="match status" value="1"/>
</dbReference>
<dbReference type="SMART" id="SM00304">
    <property type="entry name" value="HAMP"/>
    <property type="match status" value="1"/>
</dbReference>
<keyword evidence="6" id="KW-0547">Nucleotide-binding</keyword>
<evidence type="ECO:0000256" key="1">
    <source>
        <dbReference type="ARBA" id="ARBA00000085"/>
    </source>
</evidence>
<dbReference type="EMBL" id="CP000142">
    <property type="protein sequence ID" value="ABA89400.1"/>
    <property type="molecule type" value="Genomic_DNA"/>
</dbReference>
<dbReference type="InterPro" id="IPR036890">
    <property type="entry name" value="HATPase_C_sf"/>
</dbReference>
<dbReference type="KEGG" id="pca:Pcar_2161"/>
<sequence length="481" mass="53259">MGGFLLLRLGEKELIDQRVAIFQTVLETMTNLSSRDGVSARPFNIQLNEMFHRTGSLLGVASAELWLQKGNMLERVASSDKKDVFASRSNRRWNPEVITETRSMVMYPPLWPAGKNRSDFLAKIEVPIRFNGQAVGVLQSWLSLREIRDQLQGARRMVILYAFLYGMVVLIFGIYLLNRHVVRPTARLLTSTMAIAAGNLEQHVPEAGPREIASLAKAYNGMVETLKNSRKKTDEYILSLQQVNGELKKTRDELIHTARMATVGHLAAGLAHEIGNPLTAIIGYLSLLKAELRSGPQTGLVERASGEANRIDRLVRDLLDFASPASTTAELFDPIRVFEEAIDILTHQGKISGEMIQNDLPPVLAPVHMVRHRLLQVFINLVSNSRDALVGPGTIRLSAGVLEGWVSLNVADNGIGIEEESLQHIFDPFFTTKEPGKGRGLGLAVCYRVIREAGGYIEVVSDKGRGTEFTVRLPIIPNRGL</sequence>
<keyword evidence="5" id="KW-0808">Transferase</keyword>
<dbReference type="PRINTS" id="PR00344">
    <property type="entry name" value="BCTRLSENSOR"/>
</dbReference>
<name>Q3A2K7_SYNC1</name>
<dbReference type="Pfam" id="PF00672">
    <property type="entry name" value="HAMP"/>
    <property type="match status" value="1"/>
</dbReference>
<evidence type="ECO:0000256" key="6">
    <source>
        <dbReference type="ARBA" id="ARBA00022741"/>
    </source>
</evidence>
<dbReference type="Proteomes" id="UP000002534">
    <property type="component" value="Chromosome"/>
</dbReference>
<evidence type="ECO:0000313" key="14">
    <source>
        <dbReference type="Proteomes" id="UP000002534"/>
    </source>
</evidence>
<comment type="catalytic activity">
    <reaction evidence="1">
        <text>ATP + protein L-histidine = ADP + protein N-phospho-L-histidine.</text>
        <dbReference type="EC" id="2.7.13.3"/>
    </reaction>
</comment>
<keyword evidence="10" id="KW-0812">Transmembrane</keyword>
<dbReference type="HOGENOM" id="CLU_000445_89_29_7"/>
<organism evidence="13 14">
    <name type="scientific">Syntrophotalea carbinolica (strain DSM 2380 / NBRC 103641 / GraBd1)</name>
    <name type="common">Pelobacter carbinolicus</name>
    <dbReference type="NCBI Taxonomy" id="338963"/>
    <lineage>
        <taxon>Bacteria</taxon>
        <taxon>Pseudomonadati</taxon>
        <taxon>Thermodesulfobacteriota</taxon>
        <taxon>Desulfuromonadia</taxon>
        <taxon>Desulfuromonadales</taxon>
        <taxon>Syntrophotaleaceae</taxon>
        <taxon>Syntrophotalea</taxon>
    </lineage>
</organism>
<dbReference type="InterPro" id="IPR003660">
    <property type="entry name" value="HAMP_dom"/>
</dbReference>
<feature type="transmembrane region" description="Helical" evidence="10">
    <location>
        <begin position="158"/>
        <end position="177"/>
    </location>
</feature>
<dbReference type="SUPFAM" id="SSF47384">
    <property type="entry name" value="Homodimeric domain of signal transducing histidine kinase"/>
    <property type="match status" value="1"/>
</dbReference>
<evidence type="ECO:0000256" key="10">
    <source>
        <dbReference type="SAM" id="Phobius"/>
    </source>
</evidence>
<dbReference type="SUPFAM" id="SSF55874">
    <property type="entry name" value="ATPase domain of HSP90 chaperone/DNA topoisomerase II/histidine kinase"/>
    <property type="match status" value="1"/>
</dbReference>
<dbReference type="CDD" id="cd00082">
    <property type="entry name" value="HisKA"/>
    <property type="match status" value="1"/>
</dbReference>
<evidence type="ECO:0000259" key="12">
    <source>
        <dbReference type="PROSITE" id="PS50885"/>
    </source>
</evidence>
<keyword evidence="10" id="KW-1133">Transmembrane helix</keyword>
<dbReference type="InterPro" id="IPR003594">
    <property type="entry name" value="HATPase_dom"/>
</dbReference>
<evidence type="ECO:0000259" key="11">
    <source>
        <dbReference type="PROSITE" id="PS50109"/>
    </source>
</evidence>
<dbReference type="PANTHER" id="PTHR43065:SF10">
    <property type="entry name" value="PEROXIDE STRESS-ACTIVATED HISTIDINE KINASE MAK3"/>
    <property type="match status" value="1"/>
</dbReference>
<dbReference type="AlphaFoldDB" id="Q3A2K7"/>
<keyword evidence="9" id="KW-0902">Two-component regulatory system</keyword>
<feature type="domain" description="Histidine kinase" evidence="11">
    <location>
        <begin position="269"/>
        <end position="477"/>
    </location>
</feature>
<keyword evidence="8" id="KW-0067">ATP-binding</keyword>
<evidence type="ECO:0000313" key="13">
    <source>
        <dbReference type="EMBL" id="ABA89400.1"/>
    </source>
</evidence>
<dbReference type="GO" id="GO:0005524">
    <property type="term" value="F:ATP binding"/>
    <property type="evidence" value="ECO:0007669"/>
    <property type="project" value="UniProtKB-KW"/>
</dbReference>
<keyword evidence="7 13" id="KW-0418">Kinase</keyword>
<evidence type="ECO:0000256" key="5">
    <source>
        <dbReference type="ARBA" id="ARBA00022679"/>
    </source>
</evidence>
<dbReference type="GO" id="GO:0000155">
    <property type="term" value="F:phosphorelay sensor kinase activity"/>
    <property type="evidence" value="ECO:0007669"/>
    <property type="project" value="InterPro"/>
</dbReference>
<reference evidence="13 14" key="2">
    <citation type="journal article" date="2012" name="BMC Genomics">
        <title>The genome of Pelobacter carbinolicus reveals surprising metabolic capabilities and physiological features.</title>
        <authorList>
            <person name="Aklujkar M."/>
            <person name="Haveman S.A."/>
            <person name="Didonato R.Jr."/>
            <person name="Chertkov O."/>
            <person name="Han C.S."/>
            <person name="Land M.L."/>
            <person name="Brown P."/>
            <person name="Lovley D.R."/>
        </authorList>
    </citation>
    <scope>NUCLEOTIDE SEQUENCE [LARGE SCALE GENOMIC DNA]</scope>
    <source>
        <strain evidence="14">DSM 2380 / NBRC 103641 / GraBd1</strain>
    </source>
</reference>
<comment type="subcellular location">
    <subcellularLocation>
        <location evidence="2">Membrane</location>
    </subcellularLocation>
</comment>
<feature type="domain" description="HAMP" evidence="12">
    <location>
        <begin position="179"/>
        <end position="231"/>
    </location>
</feature>
<dbReference type="InterPro" id="IPR036097">
    <property type="entry name" value="HisK_dim/P_sf"/>
</dbReference>